<proteinExistence type="predicted"/>
<reference evidence="3" key="2">
    <citation type="journal article" date="2021" name="PeerJ">
        <title>Extensive microbial diversity within the chicken gut microbiome revealed by metagenomics and culture.</title>
        <authorList>
            <person name="Gilroy R."/>
            <person name="Ravi A."/>
            <person name="Getino M."/>
            <person name="Pursley I."/>
            <person name="Horton D.L."/>
            <person name="Alikhan N.F."/>
            <person name="Baker D."/>
            <person name="Gharbi K."/>
            <person name="Hall N."/>
            <person name="Watson M."/>
            <person name="Adriaenssens E.M."/>
            <person name="Foster-Nyarko E."/>
            <person name="Jarju S."/>
            <person name="Secka A."/>
            <person name="Antonio M."/>
            <person name="Oren A."/>
            <person name="Chaudhuri R.R."/>
            <person name="La Ragione R."/>
            <person name="Hildebrand F."/>
            <person name="Pallen M.J."/>
        </authorList>
    </citation>
    <scope>NUCLEOTIDE SEQUENCE</scope>
    <source>
        <strain evidence="3">ChiW16-3235</strain>
    </source>
</reference>
<dbReference type="EMBL" id="DVHK01000021">
    <property type="protein sequence ID" value="HIR66596.1"/>
    <property type="molecule type" value="Genomic_DNA"/>
</dbReference>
<dbReference type="CDD" id="cd00093">
    <property type="entry name" value="HTH_XRE"/>
    <property type="match status" value="2"/>
</dbReference>
<keyword evidence="1" id="KW-0238">DNA-binding</keyword>
<feature type="domain" description="HTH cro/C1-type" evidence="2">
    <location>
        <begin position="22"/>
        <end position="68"/>
    </location>
</feature>
<organism evidence="3 4">
    <name type="scientific">Candidatus Coproplasma avicola</name>
    <dbReference type="NCBI Taxonomy" id="2840744"/>
    <lineage>
        <taxon>Bacteria</taxon>
        <taxon>Bacillati</taxon>
        <taxon>Bacillota</taxon>
        <taxon>Clostridia</taxon>
        <taxon>Eubacteriales</taxon>
        <taxon>Candidatus Coproplasma</taxon>
    </lineage>
</organism>
<feature type="domain" description="HTH cro/C1-type" evidence="2">
    <location>
        <begin position="92"/>
        <end position="143"/>
    </location>
</feature>
<reference evidence="3" key="1">
    <citation type="submission" date="2020-10" db="EMBL/GenBank/DDBJ databases">
        <authorList>
            <person name="Gilroy R."/>
        </authorList>
    </citation>
    <scope>NUCLEOTIDE SEQUENCE</scope>
    <source>
        <strain evidence="3">ChiW16-3235</strain>
    </source>
</reference>
<dbReference type="AlphaFoldDB" id="A0A9D1E5E0"/>
<evidence type="ECO:0000313" key="3">
    <source>
        <dbReference type="EMBL" id="HIR66596.1"/>
    </source>
</evidence>
<evidence type="ECO:0000256" key="1">
    <source>
        <dbReference type="ARBA" id="ARBA00023125"/>
    </source>
</evidence>
<dbReference type="SMART" id="SM00530">
    <property type="entry name" value="HTH_XRE"/>
    <property type="match status" value="2"/>
</dbReference>
<gene>
    <name evidence="3" type="ORF">IAB94_00945</name>
</gene>
<dbReference type="PANTHER" id="PTHR46558:SF11">
    <property type="entry name" value="HTH-TYPE TRANSCRIPTIONAL REGULATOR XRE"/>
    <property type="match status" value="1"/>
</dbReference>
<dbReference type="InterPro" id="IPR010982">
    <property type="entry name" value="Lambda_DNA-bd_dom_sf"/>
</dbReference>
<dbReference type="Gene3D" id="1.10.260.40">
    <property type="entry name" value="lambda repressor-like DNA-binding domains"/>
    <property type="match status" value="2"/>
</dbReference>
<dbReference type="PROSITE" id="PS50943">
    <property type="entry name" value="HTH_CROC1"/>
    <property type="match status" value="2"/>
</dbReference>
<evidence type="ECO:0000313" key="4">
    <source>
        <dbReference type="Proteomes" id="UP000823913"/>
    </source>
</evidence>
<name>A0A9D1E5E0_9FIRM</name>
<sequence length="150" mass="17208">MSKSKFQNNLQDIFAEYFTQTGLNINSFAVKFNISESKIYYWLSGTYLPSIKSYILLADIFQCSVDYLIGITEDKTFVKPQNPVSFLTRFDQMMQEKGCTKYSLAKYCKIGNSAVSKWSKGKIPNTENMVRLAEFFGCSVDYLIGRTDIK</sequence>
<dbReference type="PANTHER" id="PTHR46558">
    <property type="entry name" value="TRACRIPTIONAL REGULATORY PROTEIN-RELATED-RELATED"/>
    <property type="match status" value="1"/>
</dbReference>
<dbReference type="SUPFAM" id="SSF47413">
    <property type="entry name" value="lambda repressor-like DNA-binding domains"/>
    <property type="match status" value="2"/>
</dbReference>
<dbReference type="Pfam" id="PF01381">
    <property type="entry name" value="HTH_3"/>
    <property type="match status" value="1"/>
</dbReference>
<accession>A0A9D1E5E0</accession>
<comment type="caution">
    <text evidence="3">The sequence shown here is derived from an EMBL/GenBank/DDBJ whole genome shotgun (WGS) entry which is preliminary data.</text>
</comment>
<evidence type="ECO:0000259" key="2">
    <source>
        <dbReference type="PROSITE" id="PS50943"/>
    </source>
</evidence>
<dbReference type="Proteomes" id="UP000823913">
    <property type="component" value="Unassembled WGS sequence"/>
</dbReference>
<dbReference type="InterPro" id="IPR001387">
    <property type="entry name" value="Cro/C1-type_HTH"/>
</dbReference>
<protein>
    <submittedName>
        <fullName evidence="3">Helix-turn-helix domain-containing protein</fullName>
    </submittedName>
</protein>
<dbReference type="GO" id="GO:0003677">
    <property type="term" value="F:DNA binding"/>
    <property type="evidence" value="ECO:0007669"/>
    <property type="project" value="UniProtKB-KW"/>
</dbReference>